<dbReference type="Pfam" id="PF00072">
    <property type="entry name" value="Response_reg"/>
    <property type="match status" value="1"/>
</dbReference>
<evidence type="ECO:0000259" key="4">
    <source>
        <dbReference type="PROSITE" id="PS50110"/>
    </source>
</evidence>
<dbReference type="AlphaFoldDB" id="A0A9Q3UPX6"/>
<keyword evidence="1 2" id="KW-0597">Phosphoprotein</keyword>
<dbReference type="PANTHER" id="PTHR44591">
    <property type="entry name" value="STRESS RESPONSE REGULATOR PROTEIN 1"/>
    <property type="match status" value="1"/>
</dbReference>
<feature type="domain" description="Response regulatory" evidence="4">
    <location>
        <begin position="150"/>
        <end position="265"/>
    </location>
</feature>
<dbReference type="Gene3D" id="3.40.50.2300">
    <property type="match status" value="2"/>
</dbReference>
<comment type="caution">
    <text evidence="5">The sequence shown here is derived from an EMBL/GenBank/DDBJ whole genome shotgun (WGS) entry which is preliminary data.</text>
</comment>
<proteinExistence type="predicted"/>
<dbReference type="GO" id="GO:0000160">
    <property type="term" value="P:phosphorelay signal transduction system"/>
    <property type="evidence" value="ECO:0007669"/>
    <property type="project" value="InterPro"/>
</dbReference>
<evidence type="ECO:0000313" key="5">
    <source>
        <dbReference type="EMBL" id="MCC4309941.1"/>
    </source>
</evidence>
<organism evidence="5 6">
    <name type="scientific">Alloalcanivorax marinus</name>
    <dbReference type="NCBI Taxonomy" id="1177169"/>
    <lineage>
        <taxon>Bacteria</taxon>
        <taxon>Pseudomonadati</taxon>
        <taxon>Pseudomonadota</taxon>
        <taxon>Gammaproteobacteria</taxon>
        <taxon>Oceanospirillales</taxon>
        <taxon>Alcanivoracaceae</taxon>
        <taxon>Alloalcanivorax</taxon>
    </lineage>
</organism>
<feature type="region of interest" description="Disordered" evidence="3">
    <location>
        <begin position="274"/>
        <end position="293"/>
    </location>
</feature>
<feature type="modified residue" description="4-aspartylphosphate" evidence="2">
    <location>
        <position position="54"/>
    </location>
</feature>
<feature type="domain" description="Response regulatory" evidence="4">
    <location>
        <begin position="6"/>
        <end position="120"/>
    </location>
</feature>
<evidence type="ECO:0000256" key="2">
    <source>
        <dbReference type="PROSITE-ProRule" id="PRU00169"/>
    </source>
</evidence>
<dbReference type="SMART" id="SM00448">
    <property type="entry name" value="REC"/>
    <property type="match status" value="2"/>
</dbReference>
<sequence length="311" mass="34841">MNDKPTVLLVDDEERVLRSLSLLFRPHFQVLTTTNGYEAERLVRERRVHVIVSDQRMPIMEGIEVLRRVRRASPHTQRLLLTGYADLQAVIDSINDGEVFRYLNKPWQMHEMLHAVRRAADIALSLEATEAAPEVEPAAVAPVGDEPEPAVLVLDENPETLALLRTVVAPGQALHHRTDLDQAFALLADQEDIGILVCDVRLGGADISAAIQALKRAHPALLTILVSPVRDVEILGRLINRGQIYRFLPKPVRRAMLKMSLEAAARRHRLLRHHPEARAASAPDPAPERDPGLSRRLFGYLERLRQRGGVS</sequence>
<dbReference type="PROSITE" id="PS50110">
    <property type="entry name" value="RESPONSE_REGULATORY"/>
    <property type="match status" value="2"/>
</dbReference>
<evidence type="ECO:0000313" key="6">
    <source>
        <dbReference type="Proteomes" id="UP001108027"/>
    </source>
</evidence>
<dbReference type="InterPro" id="IPR001789">
    <property type="entry name" value="Sig_transdc_resp-reg_receiver"/>
</dbReference>
<dbReference type="PANTHER" id="PTHR44591:SF19">
    <property type="entry name" value="TWO-COMPONENT RESPONSE REGULATOR-RELATED"/>
    <property type="match status" value="1"/>
</dbReference>
<dbReference type="Proteomes" id="UP001108027">
    <property type="component" value="Unassembled WGS sequence"/>
</dbReference>
<gene>
    <name evidence="5" type="ORF">LL252_15310</name>
</gene>
<reference evidence="5" key="1">
    <citation type="submission" date="2021-10" db="EMBL/GenBank/DDBJ databases">
        <title>The diversity and Nitrogen Metabolism of Culturable Nitrate-Utilizing Bacteria Within the Oxygen Minimum Zone of the Changjiang (Yangtze River)Estuary.</title>
        <authorList>
            <person name="Zhang D."/>
            <person name="Zheng J."/>
            <person name="Liu S."/>
            <person name="He W."/>
        </authorList>
    </citation>
    <scope>NUCLEOTIDE SEQUENCE</scope>
    <source>
        <strain evidence="5">FXH-223</strain>
    </source>
</reference>
<dbReference type="InterPro" id="IPR050595">
    <property type="entry name" value="Bact_response_regulator"/>
</dbReference>
<evidence type="ECO:0000256" key="3">
    <source>
        <dbReference type="SAM" id="MobiDB-lite"/>
    </source>
</evidence>
<dbReference type="InterPro" id="IPR011006">
    <property type="entry name" value="CheY-like_superfamily"/>
</dbReference>
<keyword evidence="6" id="KW-1185">Reference proteome</keyword>
<protein>
    <submittedName>
        <fullName evidence="5">Response regulator</fullName>
    </submittedName>
</protein>
<accession>A0A9Q3UPX6</accession>
<dbReference type="EMBL" id="JAJGNA010000025">
    <property type="protein sequence ID" value="MCC4309941.1"/>
    <property type="molecule type" value="Genomic_DNA"/>
</dbReference>
<name>A0A9Q3UPX6_9GAMM</name>
<dbReference type="SUPFAM" id="SSF52172">
    <property type="entry name" value="CheY-like"/>
    <property type="match status" value="2"/>
</dbReference>
<dbReference type="RefSeq" id="WP_228234632.1">
    <property type="nucleotide sequence ID" value="NZ_JAJGNA010000025.1"/>
</dbReference>
<evidence type="ECO:0000256" key="1">
    <source>
        <dbReference type="ARBA" id="ARBA00022553"/>
    </source>
</evidence>
<feature type="modified residue" description="4-aspartylphosphate" evidence="2">
    <location>
        <position position="199"/>
    </location>
</feature>
<dbReference type="CDD" id="cd17569">
    <property type="entry name" value="REC_HupR-like"/>
    <property type="match status" value="1"/>
</dbReference>